<evidence type="ECO:0000256" key="5">
    <source>
        <dbReference type="ARBA" id="ARBA00022741"/>
    </source>
</evidence>
<protein>
    <recommendedName>
        <fullName evidence="11">CTP synthase</fullName>
        <ecNumber evidence="11">6.3.4.2</ecNumber>
    </recommendedName>
    <alternativeName>
        <fullName evidence="11">Cytidine 5'-triphosphate synthase</fullName>
    </alternativeName>
    <alternativeName>
        <fullName evidence="11">Cytidine triphosphate synthetase</fullName>
        <shortName evidence="11">CTP synthetase</shortName>
        <shortName evidence="11">CTPS</shortName>
    </alternativeName>
    <alternativeName>
        <fullName evidence="11">UTP--ammonia ligase</fullName>
    </alternativeName>
</protein>
<dbReference type="GO" id="GO:0019856">
    <property type="term" value="P:pyrimidine nucleobase biosynthetic process"/>
    <property type="evidence" value="ECO:0007669"/>
    <property type="project" value="TreeGrafter"/>
</dbReference>
<keyword evidence="7 11" id="KW-0460">Magnesium</keyword>
<comment type="subunit">
    <text evidence="11">Homotetramer.</text>
</comment>
<dbReference type="GO" id="GO:0046872">
    <property type="term" value="F:metal ion binding"/>
    <property type="evidence" value="ECO:0007669"/>
    <property type="project" value="UniProtKB-KW"/>
</dbReference>
<dbReference type="SUPFAM" id="SSF52540">
    <property type="entry name" value="P-loop containing nucleoside triphosphate hydrolases"/>
    <property type="match status" value="1"/>
</dbReference>
<keyword evidence="3 11" id="KW-0436">Ligase</keyword>
<evidence type="ECO:0000256" key="1">
    <source>
        <dbReference type="ARBA" id="ARBA00005171"/>
    </source>
</evidence>
<feature type="binding site" evidence="11">
    <location>
        <position position="71"/>
    </location>
    <ligand>
        <name>ATP</name>
        <dbReference type="ChEBI" id="CHEBI:30616"/>
    </ligand>
</feature>
<comment type="function">
    <text evidence="11">Catalyzes the ATP-dependent amination of UTP to CTP with either L-glutamine or ammonia as the source of nitrogen. Regulates intracellular CTP levels through interactions with the four ribonucleotide triphosphates.</text>
</comment>
<feature type="binding site" evidence="11">
    <location>
        <begin position="186"/>
        <end position="191"/>
    </location>
    <ligand>
        <name>CTP</name>
        <dbReference type="ChEBI" id="CHEBI:37563"/>
        <note>allosteric inhibitor</note>
    </ligand>
</feature>
<evidence type="ECO:0000256" key="9">
    <source>
        <dbReference type="ARBA" id="ARBA00022975"/>
    </source>
</evidence>
<dbReference type="PROSITE" id="PS51273">
    <property type="entry name" value="GATASE_TYPE_1"/>
    <property type="match status" value="1"/>
</dbReference>
<dbReference type="GO" id="GO:0004359">
    <property type="term" value="F:glutaminase activity"/>
    <property type="evidence" value="ECO:0007669"/>
    <property type="project" value="RHEA"/>
</dbReference>
<feature type="binding site" evidence="11">
    <location>
        <position position="222"/>
    </location>
    <ligand>
        <name>UTP</name>
        <dbReference type="ChEBI" id="CHEBI:46398"/>
    </ligand>
</feature>
<feature type="binding site" evidence="11">
    <location>
        <position position="222"/>
    </location>
    <ligand>
        <name>CTP</name>
        <dbReference type="ChEBI" id="CHEBI:37563"/>
        <note>allosteric inhibitor</note>
    </ligand>
</feature>
<dbReference type="Gene3D" id="3.40.50.300">
    <property type="entry name" value="P-loop containing nucleotide triphosphate hydrolases"/>
    <property type="match status" value="1"/>
</dbReference>
<feature type="active site" evidence="11">
    <location>
        <position position="513"/>
    </location>
</feature>
<name>A0A2U2C3A4_9BACT</name>
<reference evidence="14 15" key="1">
    <citation type="submission" date="2018-05" db="EMBL/GenBank/DDBJ databases">
        <title>Antimicrobial susceptibility testing and genomic analysis of Arcobacter skirrowii strains and one Arcobacter butzleri isolated from German poultry farms.</title>
        <authorList>
            <person name="Haenel I."/>
            <person name="Hotzel H."/>
            <person name="Tomaso H."/>
            <person name="Busch A."/>
        </authorList>
    </citation>
    <scope>NUCLEOTIDE SEQUENCE [LARGE SCALE GENOMIC DNA]</scope>
    <source>
        <strain evidence="15">v</strain>
    </source>
</reference>
<comment type="caution">
    <text evidence="14">The sequence shown here is derived from an EMBL/GenBank/DDBJ whole genome shotgun (WGS) entry which is preliminary data.</text>
</comment>
<comment type="catalytic activity">
    <reaction evidence="11">
        <text>L-glutamine + H2O = L-glutamate + NH4(+)</text>
        <dbReference type="Rhea" id="RHEA:15889"/>
        <dbReference type="ChEBI" id="CHEBI:15377"/>
        <dbReference type="ChEBI" id="CHEBI:28938"/>
        <dbReference type="ChEBI" id="CHEBI:29985"/>
        <dbReference type="ChEBI" id="CHEBI:58359"/>
    </reaction>
</comment>
<feature type="binding site" evidence="11">
    <location>
        <position position="13"/>
    </location>
    <ligand>
        <name>UTP</name>
        <dbReference type="ChEBI" id="CHEBI:46398"/>
    </ligand>
</feature>
<evidence type="ECO:0000256" key="4">
    <source>
        <dbReference type="ARBA" id="ARBA00022723"/>
    </source>
</evidence>
<dbReference type="NCBIfam" id="NF003792">
    <property type="entry name" value="PRK05380.1"/>
    <property type="match status" value="1"/>
</dbReference>
<dbReference type="PANTHER" id="PTHR11550:SF0">
    <property type="entry name" value="CTP SYNTHASE-RELATED"/>
    <property type="match status" value="1"/>
</dbReference>
<feature type="binding site" evidence="11">
    <location>
        <begin position="379"/>
        <end position="382"/>
    </location>
    <ligand>
        <name>L-glutamine</name>
        <dbReference type="ChEBI" id="CHEBI:58359"/>
    </ligand>
</feature>
<dbReference type="GO" id="GO:0042802">
    <property type="term" value="F:identical protein binding"/>
    <property type="evidence" value="ECO:0007669"/>
    <property type="project" value="TreeGrafter"/>
</dbReference>
<dbReference type="Proteomes" id="UP000245014">
    <property type="component" value="Unassembled WGS sequence"/>
</dbReference>
<dbReference type="STRING" id="28200.GCA_001572935_01621"/>
<feature type="binding site" evidence="11">
    <location>
        <position position="402"/>
    </location>
    <ligand>
        <name>L-glutamine</name>
        <dbReference type="ChEBI" id="CHEBI:58359"/>
    </ligand>
</feature>
<dbReference type="RefSeq" id="WP_109066005.1">
    <property type="nucleotide sequence ID" value="NZ_JAODBW010000003.1"/>
</dbReference>
<feature type="binding site" evidence="11">
    <location>
        <position position="139"/>
    </location>
    <ligand>
        <name>Mg(2+)</name>
        <dbReference type="ChEBI" id="CHEBI:18420"/>
    </ligand>
</feature>
<evidence type="ECO:0000256" key="11">
    <source>
        <dbReference type="HAMAP-Rule" id="MF_01227"/>
    </source>
</evidence>
<evidence type="ECO:0000256" key="6">
    <source>
        <dbReference type="ARBA" id="ARBA00022840"/>
    </source>
</evidence>
<dbReference type="Pfam" id="PF00117">
    <property type="entry name" value="GATase"/>
    <property type="match status" value="1"/>
</dbReference>
<feature type="domain" description="CTP synthase N-terminal" evidence="13">
    <location>
        <begin position="3"/>
        <end position="265"/>
    </location>
</feature>
<dbReference type="FunFam" id="3.40.50.300:FF:000009">
    <property type="entry name" value="CTP synthase"/>
    <property type="match status" value="1"/>
</dbReference>
<dbReference type="EC" id="6.3.4.2" evidence="11"/>
<gene>
    <name evidence="11" type="primary">pyrG</name>
    <name evidence="14" type="ORF">DF188_02220</name>
</gene>
<comment type="pathway">
    <text evidence="1 11">Pyrimidine metabolism; CTP biosynthesis via de novo pathway; CTP from UDP: step 2/2.</text>
</comment>
<keyword evidence="4 11" id="KW-0479">Metal-binding</keyword>
<dbReference type="AlphaFoldDB" id="A0A2U2C3A4"/>
<comment type="catalytic activity">
    <reaction evidence="10 11">
        <text>UTP + L-glutamine + ATP + H2O = CTP + L-glutamate + ADP + phosphate + 2 H(+)</text>
        <dbReference type="Rhea" id="RHEA:26426"/>
        <dbReference type="ChEBI" id="CHEBI:15377"/>
        <dbReference type="ChEBI" id="CHEBI:15378"/>
        <dbReference type="ChEBI" id="CHEBI:29985"/>
        <dbReference type="ChEBI" id="CHEBI:30616"/>
        <dbReference type="ChEBI" id="CHEBI:37563"/>
        <dbReference type="ChEBI" id="CHEBI:43474"/>
        <dbReference type="ChEBI" id="CHEBI:46398"/>
        <dbReference type="ChEBI" id="CHEBI:58359"/>
        <dbReference type="ChEBI" id="CHEBI:456216"/>
        <dbReference type="EC" id="6.3.4.2"/>
    </reaction>
</comment>
<dbReference type="GO" id="GO:0044210">
    <property type="term" value="P:'de novo' CTP biosynthetic process"/>
    <property type="evidence" value="ECO:0007669"/>
    <property type="project" value="UniProtKB-UniRule"/>
</dbReference>
<comment type="caution">
    <text evidence="11">Lacks conserved residue(s) required for the propagation of feature annotation.</text>
</comment>
<proteinExistence type="inferred from homology"/>
<dbReference type="GO" id="GO:0005829">
    <property type="term" value="C:cytosol"/>
    <property type="evidence" value="ECO:0007669"/>
    <property type="project" value="TreeGrafter"/>
</dbReference>
<feature type="binding site" evidence="11">
    <location>
        <begin position="14"/>
        <end position="19"/>
    </location>
    <ligand>
        <name>ATP</name>
        <dbReference type="ChEBI" id="CHEBI:30616"/>
    </ligand>
</feature>
<evidence type="ECO:0000259" key="13">
    <source>
        <dbReference type="Pfam" id="PF06418"/>
    </source>
</evidence>
<feature type="binding site" evidence="11">
    <location>
        <begin position="186"/>
        <end position="191"/>
    </location>
    <ligand>
        <name>UTP</name>
        <dbReference type="ChEBI" id="CHEBI:46398"/>
    </ligand>
</feature>
<comment type="miscellaneous">
    <text evidence="11">CTPSs have evolved a hybrid strategy for distinguishing between UTP and CTP. The overlapping regions of the product feedback inhibitory and substrate sites recognize a common feature in both compounds, the triphosphate moiety. To differentiate isosteric substrate and product pyrimidine rings, an additional pocket far from the expected kinase/ligase catalytic site, specifically recognizes the cytosine and ribose portions of the product inhibitor.</text>
</comment>
<dbReference type="CDD" id="cd03113">
    <property type="entry name" value="CTPS_N"/>
    <property type="match status" value="1"/>
</dbReference>
<dbReference type="InterPro" id="IPR017926">
    <property type="entry name" value="GATASE"/>
</dbReference>
<dbReference type="EMBL" id="QEYI01000001">
    <property type="protein sequence ID" value="PWE23512.1"/>
    <property type="molecule type" value="Genomic_DNA"/>
</dbReference>
<dbReference type="Pfam" id="PF06418">
    <property type="entry name" value="CTP_synth_N"/>
    <property type="match status" value="1"/>
</dbReference>
<dbReference type="Gene3D" id="3.40.50.880">
    <property type="match status" value="1"/>
</dbReference>
<feature type="active site" evidence="11">
    <location>
        <position position="515"/>
    </location>
</feature>
<dbReference type="HAMAP" id="MF_01227">
    <property type="entry name" value="PyrG"/>
    <property type="match status" value="1"/>
</dbReference>
<feature type="binding site" evidence="11">
    <location>
        <position position="71"/>
    </location>
    <ligand>
        <name>Mg(2+)</name>
        <dbReference type="ChEBI" id="CHEBI:18420"/>
    </ligand>
</feature>
<accession>A0A2U2C3A4</accession>
<keyword evidence="6 11" id="KW-0067">ATP-binding</keyword>
<comment type="similarity">
    <text evidence="2 11">Belongs to the CTP synthase family.</text>
</comment>
<dbReference type="InterPro" id="IPR004468">
    <property type="entry name" value="CTP_synthase"/>
</dbReference>
<dbReference type="SUPFAM" id="SSF52317">
    <property type="entry name" value="Class I glutamine amidotransferase-like"/>
    <property type="match status" value="1"/>
</dbReference>
<keyword evidence="9 11" id="KW-0665">Pyrimidine biosynthesis</keyword>
<evidence type="ECO:0000259" key="12">
    <source>
        <dbReference type="Pfam" id="PF00117"/>
    </source>
</evidence>
<dbReference type="GO" id="GO:0005524">
    <property type="term" value="F:ATP binding"/>
    <property type="evidence" value="ECO:0007669"/>
    <property type="project" value="UniProtKB-KW"/>
</dbReference>
<evidence type="ECO:0000256" key="2">
    <source>
        <dbReference type="ARBA" id="ARBA00007533"/>
    </source>
</evidence>
<dbReference type="GO" id="GO:0097268">
    <property type="term" value="C:cytoophidium"/>
    <property type="evidence" value="ECO:0007669"/>
    <property type="project" value="UniProtKB-ARBA"/>
</dbReference>
<feature type="binding site" evidence="11">
    <location>
        <begin position="146"/>
        <end position="148"/>
    </location>
    <ligand>
        <name>CTP</name>
        <dbReference type="ChEBI" id="CHEBI:37563"/>
        <note>allosteric inhibitor</note>
    </ligand>
</feature>
<dbReference type="InterPro" id="IPR027417">
    <property type="entry name" value="P-loop_NTPase"/>
</dbReference>
<evidence type="ECO:0000313" key="15">
    <source>
        <dbReference type="Proteomes" id="UP000245014"/>
    </source>
</evidence>
<sequence>MTKFIFVTGGVLSSLGKGITSASIAAILKQSGFKVSMLKIDPYLNVDPGTMSPLEHGEVFVTADGAETDLDLGNYERFIDRTLTKKNSFTTGQVYQSVIKREREGGYLGKTIQVIPHVVDEIKSRIFAAAEGNEFLIIEIGGTVGDIESLPFLEAIRSIRHELPKTNTMNIHVSLVPYIKAAGELKTKPTQHSVQELRRIGITPHMLVCRTEKELPKALKDKLALSCDIDRNAVIEAGDAQSIYQMPLHFIKDGILNPLQEHFNIKIKPNMEKWDTLVKNILVPQDEVNIALVGKYLDLKESYKSLVESLIHAGAHLNTKINIHWCDSERIEDLGVYEVIGNVDAILVAGGFGARGVEGKLKAIQYARENNIVFLGICLGMQLSIVEFGRNVLGLEDANSVEFDENTTNPMIYLIDEFIDQSGHKQLRTSKSPMGGTMRLGEYPFTPLKGSKLQKAYGDKDQYFERHRHRYEANPKYKEALEKAGMIVSGESNGLIEVVELRDHPWFVGVQFHPEFTSHLETPNPIILEFVKQANKPK</sequence>
<comment type="catalytic activity">
    <reaction evidence="11">
        <text>UTP + NH4(+) + ATP = CTP + ADP + phosphate + 2 H(+)</text>
        <dbReference type="Rhea" id="RHEA:16597"/>
        <dbReference type="ChEBI" id="CHEBI:15378"/>
        <dbReference type="ChEBI" id="CHEBI:28938"/>
        <dbReference type="ChEBI" id="CHEBI:30616"/>
        <dbReference type="ChEBI" id="CHEBI:37563"/>
        <dbReference type="ChEBI" id="CHEBI:43474"/>
        <dbReference type="ChEBI" id="CHEBI:46398"/>
        <dbReference type="ChEBI" id="CHEBI:456216"/>
    </reaction>
</comment>
<dbReference type="InterPro" id="IPR017456">
    <property type="entry name" value="CTP_synthase_N"/>
</dbReference>
<keyword evidence="5 11" id="KW-0547">Nucleotide-binding</keyword>
<evidence type="ECO:0000313" key="14">
    <source>
        <dbReference type="EMBL" id="PWE23512.1"/>
    </source>
</evidence>
<evidence type="ECO:0000256" key="3">
    <source>
        <dbReference type="ARBA" id="ARBA00022598"/>
    </source>
</evidence>
<dbReference type="PANTHER" id="PTHR11550">
    <property type="entry name" value="CTP SYNTHASE"/>
    <property type="match status" value="1"/>
</dbReference>
<feature type="binding site" evidence="11">
    <location>
        <position position="351"/>
    </location>
    <ligand>
        <name>L-glutamine</name>
        <dbReference type="ChEBI" id="CHEBI:58359"/>
    </ligand>
</feature>
<dbReference type="NCBIfam" id="TIGR00337">
    <property type="entry name" value="PyrG"/>
    <property type="match status" value="1"/>
</dbReference>
<feature type="binding site" evidence="11">
    <location>
        <position position="470"/>
    </location>
    <ligand>
        <name>L-glutamine</name>
        <dbReference type="ChEBI" id="CHEBI:58359"/>
    </ligand>
</feature>
<feature type="region of interest" description="Amidoligase domain" evidence="11">
    <location>
        <begin position="1"/>
        <end position="265"/>
    </location>
</feature>
<feature type="domain" description="Glutamine amidotransferase" evidence="12">
    <location>
        <begin position="300"/>
        <end position="532"/>
    </location>
</feature>
<evidence type="ECO:0000256" key="7">
    <source>
        <dbReference type="ARBA" id="ARBA00022842"/>
    </source>
</evidence>
<dbReference type="CDD" id="cd01746">
    <property type="entry name" value="GATase1_CTP_Synthase"/>
    <property type="match status" value="1"/>
</dbReference>
<dbReference type="InterPro" id="IPR033828">
    <property type="entry name" value="GATase1_CTP_Synthase"/>
</dbReference>
<feature type="binding site" evidence="11">
    <location>
        <position position="240"/>
    </location>
    <ligand>
        <name>ATP</name>
        <dbReference type="ChEBI" id="CHEBI:30616"/>
    </ligand>
</feature>
<evidence type="ECO:0000256" key="8">
    <source>
        <dbReference type="ARBA" id="ARBA00022962"/>
    </source>
</evidence>
<keyword evidence="8 11" id="KW-0315">Glutamine amidotransferase</keyword>
<feature type="binding site" evidence="11">
    <location>
        <position position="13"/>
    </location>
    <ligand>
        <name>CTP</name>
        <dbReference type="ChEBI" id="CHEBI:37563"/>
        <note>allosteric inhibitor</note>
    </ligand>
</feature>
<dbReference type="FunFam" id="3.40.50.880:FF:000002">
    <property type="entry name" value="CTP synthase"/>
    <property type="match status" value="1"/>
</dbReference>
<dbReference type="GO" id="GO:0003883">
    <property type="term" value="F:CTP synthase activity"/>
    <property type="evidence" value="ECO:0007669"/>
    <property type="project" value="UniProtKB-UniRule"/>
</dbReference>
<dbReference type="InterPro" id="IPR029062">
    <property type="entry name" value="Class_I_gatase-like"/>
</dbReference>
<evidence type="ECO:0000256" key="10">
    <source>
        <dbReference type="ARBA" id="ARBA00047781"/>
    </source>
</evidence>
<dbReference type="UniPathway" id="UPA00159">
    <property type="reaction ID" value="UER00277"/>
</dbReference>
<feature type="active site" description="Nucleophile; for glutamine hydrolysis" evidence="11">
    <location>
        <position position="378"/>
    </location>
</feature>
<organism evidence="14 15">
    <name type="scientific">Aliarcobacter skirrowii</name>
    <dbReference type="NCBI Taxonomy" id="28200"/>
    <lineage>
        <taxon>Bacteria</taxon>
        <taxon>Pseudomonadati</taxon>
        <taxon>Campylobacterota</taxon>
        <taxon>Epsilonproteobacteria</taxon>
        <taxon>Campylobacterales</taxon>
        <taxon>Arcobacteraceae</taxon>
        <taxon>Aliarcobacter</taxon>
    </lineage>
</organism>
<comment type="activity regulation">
    <text evidence="11">Allosterically activated by GTP, when glutamine is the substrate; GTP has no effect on the reaction when ammonia is the substrate. The allosteric effector GTP functions by stabilizing the protein conformation that binds the tetrahedral intermediate(s) formed during glutamine hydrolysis. Inhibited by the product CTP, via allosteric rather than competitive inhibition.</text>
</comment>